<gene>
    <name evidence="2" type="ORF">GCM10017579_00230</name>
</gene>
<organism evidence="2 3">
    <name type="scientific">Nocardioides luteus</name>
    <dbReference type="NCBI Taxonomy" id="1844"/>
    <lineage>
        <taxon>Bacteria</taxon>
        <taxon>Bacillati</taxon>
        <taxon>Actinomycetota</taxon>
        <taxon>Actinomycetes</taxon>
        <taxon>Propionibacteriales</taxon>
        <taxon>Nocardioidaceae</taxon>
        <taxon>Nocardioides</taxon>
    </lineage>
</organism>
<dbReference type="EMBL" id="BSEL01000001">
    <property type="protein sequence ID" value="GLJ65987.1"/>
    <property type="molecule type" value="Genomic_DNA"/>
</dbReference>
<dbReference type="RefSeq" id="WP_189117216.1">
    <property type="nucleotide sequence ID" value="NZ_BMRK01000002.1"/>
</dbReference>
<keyword evidence="3" id="KW-1185">Reference proteome</keyword>
<comment type="caution">
    <text evidence="2">The sequence shown here is derived from an EMBL/GenBank/DDBJ whole genome shotgun (WGS) entry which is preliminary data.</text>
</comment>
<evidence type="ECO:0000313" key="3">
    <source>
        <dbReference type="Proteomes" id="UP001142292"/>
    </source>
</evidence>
<accession>A0ABQ5SR86</accession>
<evidence type="ECO:0000313" key="2">
    <source>
        <dbReference type="EMBL" id="GLJ65987.1"/>
    </source>
</evidence>
<reference evidence="2" key="1">
    <citation type="journal article" date="2014" name="Int. J. Syst. Evol. Microbiol.">
        <title>Complete genome of a new Firmicutes species belonging to the dominant human colonic microbiota ('Ruminococcus bicirculans') reveals two chromosomes and a selective capacity to utilize plant glucans.</title>
        <authorList>
            <consortium name="NISC Comparative Sequencing Program"/>
            <person name="Wegmann U."/>
            <person name="Louis P."/>
            <person name="Goesmann A."/>
            <person name="Henrissat B."/>
            <person name="Duncan S.H."/>
            <person name="Flint H.J."/>
        </authorList>
    </citation>
    <scope>NUCLEOTIDE SEQUENCE</scope>
    <source>
        <strain evidence="2">VKM Ac-1246</strain>
    </source>
</reference>
<sequence length="102" mass="11025">MSTLPGTWDLDLRTPIGTLHVRYVFTETPGGITGTATSDKEAVPVTDIAVGQSDQVTWKQRVTKPMRLNLDFDVIVDGDTMTGHSRAGRLPGTTVSGKRVAR</sequence>
<protein>
    <submittedName>
        <fullName evidence="2">Uncharacterized protein</fullName>
    </submittedName>
</protein>
<dbReference type="Proteomes" id="UP001142292">
    <property type="component" value="Unassembled WGS sequence"/>
</dbReference>
<name>A0ABQ5SR86_9ACTN</name>
<reference evidence="2" key="2">
    <citation type="submission" date="2023-01" db="EMBL/GenBank/DDBJ databases">
        <authorList>
            <person name="Sun Q."/>
            <person name="Evtushenko L."/>
        </authorList>
    </citation>
    <scope>NUCLEOTIDE SEQUENCE</scope>
    <source>
        <strain evidence="2">VKM Ac-1246</strain>
    </source>
</reference>
<proteinExistence type="predicted"/>
<feature type="region of interest" description="Disordered" evidence="1">
    <location>
        <begin position="81"/>
        <end position="102"/>
    </location>
</feature>
<evidence type="ECO:0000256" key="1">
    <source>
        <dbReference type="SAM" id="MobiDB-lite"/>
    </source>
</evidence>